<feature type="transmembrane region" description="Helical" evidence="7">
    <location>
        <begin position="425"/>
        <end position="448"/>
    </location>
</feature>
<dbReference type="Pfam" id="PF02690">
    <property type="entry name" value="Na_Pi_cotrans"/>
    <property type="match status" value="2"/>
</dbReference>
<dbReference type="GO" id="GO:0005886">
    <property type="term" value="C:plasma membrane"/>
    <property type="evidence" value="ECO:0007669"/>
    <property type="project" value="UniProtKB-SubCell"/>
</dbReference>
<accession>A0A9D2QDA5</accession>
<proteinExistence type="predicted"/>
<feature type="transmembrane region" description="Helical" evidence="7">
    <location>
        <begin position="351"/>
        <end position="373"/>
    </location>
</feature>
<dbReference type="Proteomes" id="UP000823858">
    <property type="component" value="Unassembled WGS sequence"/>
</dbReference>
<dbReference type="AlphaFoldDB" id="A0A9D2QDA5"/>
<reference evidence="8" key="1">
    <citation type="journal article" date="2021" name="PeerJ">
        <title>Extensive microbial diversity within the chicken gut microbiome revealed by metagenomics and culture.</title>
        <authorList>
            <person name="Gilroy R."/>
            <person name="Ravi A."/>
            <person name="Getino M."/>
            <person name="Pursley I."/>
            <person name="Horton D.L."/>
            <person name="Alikhan N.F."/>
            <person name="Baker D."/>
            <person name="Gharbi K."/>
            <person name="Hall N."/>
            <person name="Watson M."/>
            <person name="Adriaenssens E.M."/>
            <person name="Foster-Nyarko E."/>
            <person name="Jarju S."/>
            <person name="Secka A."/>
            <person name="Antonio M."/>
            <person name="Oren A."/>
            <person name="Chaudhuri R.R."/>
            <person name="La Ragione R."/>
            <person name="Hildebrand F."/>
            <person name="Pallen M.J."/>
        </authorList>
    </citation>
    <scope>NUCLEOTIDE SEQUENCE</scope>
    <source>
        <strain evidence="8">ChiHjej13B12-4958</strain>
    </source>
</reference>
<organism evidence="8 9">
    <name type="scientific">Candidatus Corynebacterium faecigallinarum</name>
    <dbReference type="NCBI Taxonomy" id="2838528"/>
    <lineage>
        <taxon>Bacteria</taxon>
        <taxon>Bacillati</taxon>
        <taxon>Actinomycetota</taxon>
        <taxon>Actinomycetes</taxon>
        <taxon>Mycobacteriales</taxon>
        <taxon>Corynebacteriaceae</taxon>
        <taxon>Corynebacterium</taxon>
    </lineage>
</organism>
<comment type="caution">
    <text evidence="8">The sequence shown here is derived from an EMBL/GenBank/DDBJ whole genome shotgun (WGS) entry which is preliminary data.</text>
</comment>
<feature type="transmembrane region" description="Helical" evidence="7">
    <location>
        <begin position="113"/>
        <end position="134"/>
    </location>
</feature>
<dbReference type="PANTHER" id="PTHR10010">
    <property type="entry name" value="SOLUTE CARRIER FAMILY 34 SODIUM PHOSPHATE , MEMBER 2-RELATED"/>
    <property type="match status" value="1"/>
</dbReference>
<feature type="compositionally biased region" description="Low complexity" evidence="6">
    <location>
        <begin position="19"/>
        <end position="39"/>
    </location>
</feature>
<evidence type="ECO:0000256" key="4">
    <source>
        <dbReference type="ARBA" id="ARBA00022989"/>
    </source>
</evidence>
<gene>
    <name evidence="8" type="ORF">H9751_07735</name>
</gene>
<evidence type="ECO:0000256" key="1">
    <source>
        <dbReference type="ARBA" id="ARBA00004651"/>
    </source>
</evidence>
<keyword evidence="4 7" id="KW-1133">Transmembrane helix</keyword>
<dbReference type="GO" id="GO:0005436">
    <property type="term" value="F:sodium:phosphate symporter activity"/>
    <property type="evidence" value="ECO:0007669"/>
    <property type="project" value="InterPro"/>
</dbReference>
<feature type="transmembrane region" description="Helical" evidence="7">
    <location>
        <begin position="272"/>
        <end position="293"/>
    </location>
</feature>
<reference evidence="8" key="2">
    <citation type="submission" date="2021-04" db="EMBL/GenBank/DDBJ databases">
        <authorList>
            <person name="Gilroy R."/>
        </authorList>
    </citation>
    <scope>NUCLEOTIDE SEQUENCE</scope>
    <source>
        <strain evidence="8">ChiHjej13B12-4958</strain>
    </source>
</reference>
<evidence type="ECO:0000313" key="9">
    <source>
        <dbReference type="Proteomes" id="UP000823858"/>
    </source>
</evidence>
<evidence type="ECO:0000256" key="3">
    <source>
        <dbReference type="ARBA" id="ARBA00022692"/>
    </source>
</evidence>
<keyword evidence="3 7" id="KW-0812">Transmembrane</keyword>
<feature type="transmembrane region" description="Helical" evidence="7">
    <location>
        <begin position="198"/>
        <end position="217"/>
    </location>
</feature>
<evidence type="ECO:0000256" key="5">
    <source>
        <dbReference type="ARBA" id="ARBA00023136"/>
    </source>
</evidence>
<protein>
    <submittedName>
        <fullName evidence="8">Na/Pi symporter</fullName>
    </submittedName>
</protein>
<dbReference type="EMBL" id="DWVP01000019">
    <property type="protein sequence ID" value="HJC85419.1"/>
    <property type="molecule type" value="Genomic_DNA"/>
</dbReference>
<dbReference type="InterPro" id="IPR003841">
    <property type="entry name" value="Na/Pi_transpt"/>
</dbReference>
<evidence type="ECO:0000313" key="8">
    <source>
        <dbReference type="EMBL" id="HJC85419.1"/>
    </source>
</evidence>
<dbReference type="GO" id="GO:0044341">
    <property type="term" value="P:sodium-dependent phosphate transport"/>
    <property type="evidence" value="ECO:0007669"/>
    <property type="project" value="InterPro"/>
</dbReference>
<feature type="compositionally biased region" description="Basic and acidic residues" evidence="6">
    <location>
        <begin position="1"/>
        <end position="10"/>
    </location>
</feature>
<name>A0A9D2QDA5_9CORY</name>
<comment type="subcellular location">
    <subcellularLocation>
        <location evidence="1">Cell membrane</location>
        <topology evidence="1">Multi-pass membrane protein</topology>
    </subcellularLocation>
</comment>
<dbReference type="PANTHER" id="PTHR10010:SF46">
    <property type="entry name" value="SODIUM-DEPENDENT PHOSPHATE TRANSPORT PROTEIN 2B"/>
    <property type="match status" value="1"/>
</dbReference>
<feature type="transmembrane region" description="Helical" evidence="7">
    <location>
        <begin position="385"/>
        <end position="405"/>
    </location>
</feature>
<evidence type="ECO:0000256" key="7">
    <source>
        <dbReference type="SAM" id="Phobius"/>
    </source>
</evidence>
<feature type="region of interest" description="Disordered" evidence="6">
    <location>
        <begin position="1"/>
        <end position="39"/>
    </location>
</feature>
<sequence length="449" mass="46549">MEDPDNEWRRSVPAKTSQDSTTEATEATDASATADIQDAADIADTTGTADAAATADAKDAPPRSPLERFGITGKALQWANWISVTVGIYILITAVAVVGDGFKAATGGQAEELFAFASNPLVALMIGLLATALIQSSSTVTSIIVGLVAGGLPMATAIPMLMGANVGTTVTSTLVSLGMVRDKESFRRAFAAASIHDFYNLLAVIIFLPLELTFGLVEKSSAWMSEHLVGSDGGPLAAVFGGLGTGVTTLTDPLGDLMTSALSPLPTPFDGIAMILLGIGLILSVINMIGKLLKIVMVGRAKQVLHTAIGRGPVSGITSGTLITVMVQSSSTTTSLIVPLAGSGTFSIKQVYPFTLGANVGTTLTALIAAFAFSGAEAQLALQAAFIHVLYNVFALLVIYGLPFLRWIPPWGATTLARLGAENKLYVAIWVIGMFLVLPALLILLTVLL</sequence>
<evidence type="ECO:0000256" key="6">
    <source>
        <dbReference type="SAM" id="MobiDB-lite"/>
    </source>
</evidence>
<evidence type="ECO:0000256" key="2">
    <source>
        <dbReference type="ARBA" id="ARBA00022475"/>
    </source>
</evidence>
<keyword evidence="2" id="KW-1003">Cell membrane</keyword>
<keyword evidence="5 7" id="KW-0472">Membrane</keyword>
<dbReference type="NCBIfam" id="NF037997">
    <property type="entry name" value="Na_Pi_symport"/>
    <property type="match status" value="1"/>
</dbReference>
<feature type="transmembrane region" description="Helical" evidence="7">
    <location>
        <begin position="78"/>
        <end position="101"/>
    </location>
</feature>